<keyword evidence="2" id="KW-0479">Metal-binding</keyword>
<dbReference type="PANTHER" id="PTHR21496">
    <property type="entry name" value="FERREDOXIN-RELATED"/>
    <property type="match status" value="1"/>
</dbReference>
<protein>
    <submittedName>
        <fullName evidence="8">Nitrite reductase small subunit NirD</fullName>
    </submittedName>
</protein>
<dbReference type="NCBIfam" id="TIGR02378">
    <property type="entry name" value="nirD_assim_sml"/>
    <property type="match status" value="1"/>
</dbReference>
<dbReference type="PROSITE" id="PS51296">
    <property type="entry name" value="RIESKE"/>
    <property type="match status" value="1"/>
</dbReference>
<dbReference type="RefSeq" id="WP_130038272.1">
    <property type="nucleotide sequence ID" value="NZ_JACCEV010000001.1"/>
</dbReference>
<dbReference type="AlphaFoldDB" id="A0A853GQY2"/>
<keyword evidence="3" id="KW-0560">Oxidoreductase</keyword>
<name>A0A853GQY2_9BURK</name>
<keyword evidence="4" id="KW-0408">Iron</keyword>
<accession>A0A853GQY2</accession>
<gene>
    <name evidence="8" type="primary">nirD</name>
    <name evidence="8" type="ORF">H0A62_03020</name>
</gene>
<keyword evidence="5" id="KW-0411">Iron-sulfur</keyword>
<organism evidence="8 9">
    <name type="scientific">Pollutimonas harenae</name>
    <dbReference type="NCBI Taxonomy" id="657015"/>
    <lineage>
        <taxon>Bacteria</taxon>
        <taxon>Pseudomonadati</taxon>
        <taxon>Pseudomonadota</taxon>
        <taxon>Betaproteobacteria</taxon>
        <taxon>Burkholderiales</taxon>
        <taxon>Alcaligenaceae</taxon>
        <taxon>Pollutimonas</taxon>
    </lineage>
</organism>
<comment type="caution">
    <text evidence="8">The sequence shown here is derived from an EMBL/GenBank/DDBJ whole genome shotgun (WGS) entry which is preliminary data.</text>
</comment>
<dbReference type="GO" id="GO:0051537">
    <property type="term" value="F:2 iron, 2 sulfur cluster binding"/>
    <property type="evidence" value="ECO:0007669"/>
    <property type="project" value="UniProtKB-KW"/>
</dbReference>
<dbReference type="Gene3D" id="2.102.10.10">
    <property type="entry name" value="Rieske [2Fe-2S] iron-sulphur domain"/>
    <property type="match status" value="1"/>
</dbReference>
<sequence>MNALAPTSSWTAVCHIEDIPKLGSRVVHHSGCEPIAVFRASDDHVFAVIDRCPHKGGPLSAGLVHGHNVTCPLHGWNINLEDGQALAPDQGCAHKLEVRIHAGQVLLALPESASPTRQG</sequence>
<evidence type="ECO:0000256" key="1">
    <source>
        <dbReference type="ARBA" id="ARBA00022714"/>
    </source>
</evidence>
<evidence type="ECO:0000256" key="4">
    <source>
        <dbReference type="ARBA" id="ARBA00023004"/>
    </source>
</evidence>
<proteinExistence type="predicted"/>
<evidence type="ECO:0000313" key="9">
    <source>
        <dbReference type="Proteomes" id="UP000554144"/>
    </source>
</evidence>
<keyword evidence="9" id="KW-1185">Reference proteome</keyword>
<evidence type="ECO:0000256" key="3">
    <source>
        <dbReference type="ARBA" id="ARBA00023002"/>
    </source>
</evidence>
<evidence type="ECO:0000259" key="7">
    <source>
        <dbReference type="PROSITE" id="PS51296"/>
    </source>
</evidence>
<feature type="domain" description="Rieske" evidence="7">
    <location>
        <begin position="10"/>
        <end position="107"/>
    </location>
</feature>
<dbReference type="Proteomes" id="UP000554144">
    <property type="component" value="Unassembled WGS sequence"/>
</dbReference>
<dbReference type="OrthoDB" id="9769355at2"/>
<dbReference type="GO" id="GO:0046872">
    <property type="term" value="F:metal ion binding"/>
    <property type="evidence" value="ECO:0007669"/>
    <property type="project" value="UniProtKB-KW"/>
</dbReference>
<evidence type="ECO:0000256" key="5">
    <source>
        <dbReference type="ARBA" id="ARBA00023014"/>
    </source>
</evidence>
<dbReference type="SUPFAM" id="SSF50022">
    <property type="entry name" value="ISP domain"/>
    <property type="match status" value="1"/>
</dbReference>
<dbReference type="InterPro" id="IPR036922">
    <property type="entry name" value="Rieske_2Fe-2S_sf"/>
</dbReference>
<keyword evidence="6" id="KW-0534">Nitrate assimilation</keyword>
<dbReference type="InterPro" id="IPR017941">
    <property type="entry name" value="Rieske_2Fe-2S"/>
</dbReference>
<evidence type="ECO:0000313" key="8">
    <source>
        <dbReference type="EMBL" id="NYT84567.1"/>
    </source>
</evidence>
<dbReference type="GO" id="GO:0008942">
    <property type="term" value="F:nitrite reductase [NAD(P)H] activity"/>
    <property type="evidence" value="ECO:0007669"/>
    <property type="project" value="InterPro"/>
</dbReference>
<dbReference type="EMBL" id="JACCEV010000001">
    <property type="protein sequence ID" value="NYT84567.1"/>
    <property type="molecule type" value="Genomic_DNA"/>
</dbReference>
<dbReference type="PANTHER" id="PTHR21496:SF23">
    <property type="entry name" value="3-PHENYLPROPIONATE_CINNAMIC ACID DIOXYGENASE FERREDOXIN SUBUNIT"/>
    <property type="match status" value="1"/>
</dbReference>
<dbReference type="InterPro" id="IPR012748">
    <property type="entry name" value="Rieske-like_NirD"/>
</dbReference>
<dbReference type="CDD" id="cd03530">
    <property type="entry name" value="Rieske_NirD_small_Bacillus"/>
    <property type="match status" value="1"/>
</dbReference>
<reference evidence="8 9" key="1">
    <citation type="submission" date="2020-07" db="EMBL/GenBank/DDBJ databases">
        <title>Taxonomic revisions and descriptions of new bacterial species based on genomic comparisons in the high-G+C-content subgroup of the family Alcaligenaceae.</title>
        <authorList>
            <person name="Szabo A."/>
            <person name="Felfoldi T."/>
        </authorList>
    </citation>
    <scope>NUCLEOTIDE SEQUENCE [LARGE SCALE GENOMIC DNA]</scope>
    <source>
        <strain evidence="8 9">DSM 25667</strain>
    </source>
</reference>
<keyword evidence="1" id="KW-0001">2Fe-2S</keyword>
<dbReference type="GO" id="GO:0042128">
    <property type="term" value="P:nitrate assimilation"/>
    <property type="evidence" value="ECO:0007669"/>
    <property type="project" value="UniProtKB-KW"/>
</dbReference>
<evidence type="ECO:0000256" key="2">
    <source>
        <dbReference type="ARBA" id="ARBA00022723"/>
    </source>
</evidence>
<dbReference type="Pfam" id="PF00355">
    <property type="entry name" value="Rieske"/>
    <property type="match status" value="1"/>
</dbReference>
<evidence type="ECO:0000256" key="6">
    <source>
        <dbReference type="ARBA" id="ARBA00023063"/>
    </source>
</evidence>